<dbReference type="Proteomes" id="UP000717328">
    <property type="component" value="Unassembled WGS sequence"/>
</dbReference>
<name>A0A9P7FTE9_9AGAR</name>
<comment type="caution">
    <text evidence="3">The sequence shown here is derived from an EMBL/GenBank/DDBJ whole genome shotgun (WGS) entry which is preliminary data.</text>
</comment>
<reference evidence="3" key="1">
    <citation type="submission" date="2021-02" db="EMBL/GenBank/DDBJ databases">
        <authorList>
            <person name="Nieuwenhuis M."/>
            <person name="Van De Peppel L.J.J."/>
        </authorList>
    </citation>
    <scope>NUCLEOTIDE SEQUENCE</scope>
    <source>
        <strain evidence="3">D49</strain>
    </source>
</reference>
<gene>
    <name evidence="3" type="ORF">H0H81_006298</name>
</gene>
<organism evidence="3 4">
    <name type="scientific">Sphagnurus paluster</name>
    <dbReference type="NCBI Taxonomy" id="117069"/>
    <lineage>
        <taxon>Eukaryota</taxon>
        <taxon>Fungi</taxon>
        <taxon>Dikarya</taxon>
        <taxon>Basidiomycota</taxon>
        <taxon>Agaricomycotina</taxon>
        <taxon>Agaricomycetes</taxon>
        <taxon>Agaricomycetidae</taxon>
        <taxon>Agaricales</taxon>
        <taxon>Tricholomatineae</taxon>
        <taxon>Lyophyllaceae</taxon>
        <taxon>Sphagnurus</taxon>
    </lineage>
</organism>
<keyword evidence="4" id="KW-1185">Reference proteome</keyword>
<reference evidence="3" key="2">
    <citation type="submission" date="2021-10" db="EMBL/GenBank/DDBJ databases">
        <title>Phylogenomics reveals ancestral predisposition of the termite-cultivated fungus Termitomyces towards a domesticated lifestyle.</title>
        <authorList>
            <person name="Auxier B."/>
            <person name="Grum-Grzhimaylo A."/>
            <person name="Cardenas M.E."/>
            <person name="Lodge J.D."/>
            <person name="Laessoe T."/>
            <person name="Pedersen O."/>
            <person name="Smith M.E."/>
            <person name="Kuyper T.W."/>
            <person name="Franco-Molano E.A."/>
            <person name="Baroni T.J."/>
            <person name="Aanen D.K."/>
        </authorList>
    </citation>
    <scope>NUCLEOTIDE SEQUENCE</scope>
    <source>
        <strain evidence="3">D49</strain>
    </source>
</reference>
<protein>
    <submittedName>
        <fullName evidence="3">Uncharacterized protein</fullName>
    </submittedName>
</protein>
<keyword evidence="2" id="KW-1133">Transmembrane helix</keyword>
<proteinExistence type="predicted"/>
<feature type="region of interest" description="Disordered" evidence="1">
    <location>
        <begin position="1"/>
        <end position="20"/>
    </location>
</feature>
<keyword evidence="2" id="KW-0812">Transmembrane</keyword>
<evidence type="ECO:0000313" key="3">
    <source>
        <dbReference type="EMBL" id="KAG5636950.1"/>
    </source>
</evidence>
<dbReference type="AlphaFoldDB" id="A0A9P7FTE9"/>
<feature type="transmembrane region" description="Helical" evidence="2">
    <location>
        <begin position="232"/>
        <end position="252"/>
    </location>
</feature>
<evidence type="ECO:0000313" key="4">
    <source>
        <dbReference type="Proteomes" id="UP000717328"/>
    </source>
</evidence>
<feature type="compositionally biased region" description="Basic and acidic residues" evidence="1">
    <location>
        <begin position="1"/>
        <end position="12"/>
    </location>
</feature>
<evidence type="ECO:0000256" key="1">
    <source>
        <dbReference type="SAM" id="MobiDB-lite"/>
    </source>
</evidence>
<dbReference type="EMBL" id="JABCKI010005875">
    <property type="protein sequence ID" value="KAG5636950.1"/>
    <property type="molecule type" value="Genomic_DNA"/>
</dbReference>
<evidence type="ECO:0000256" key="2">
    <source>
        <dbReference type="SAM" id="Phobius"/>
    </source>
</evidence>
<dbReference type="OrthoDB" id="3253976at2759"/>
<sequence>MDKAISLKDSGTRKKGASCTHNSVSIPTTRVLTDLLVSVLLDIMLANVKIHSGMANLIRSGKPGSEWTANDLLSYNITIETVNNEEEFFEFEGDRPLPPADMNGFLTYLDTTTADNAGDYDTANLLHTLQMAQTSAESWVDEFASRILRKMGYEGRKRLVKVKQMLHFLSGGALQNAQADVCVMSRDEVILLVQEDKRSSDGLVLGSRPQLVAEAIAAFAWNQNQVTLRRQAPLTTLALPGILMIGALPVFYKIIITDELYSAVKATSYPTKQTMIYRFIPEYNGLINHAMSDLDVRRRVVQYYELFRKYLDTAEGIHPS</sequence>
<keyword evidence="2" id="KW-0472">Membrane</keyword>
<accession>A0A9P7FTE9</accession>